<dbReference type="PANTHER" id="PTHR46830">
    <property type="entry name" value="TRANSFERASE, PUTATIVE-RELATED"/>
    <property type="match status" value="1"/>
</dbReference>
<accession>A0A1Y2CF98</accession>
<keyword evidence="2" id="KW-0472">Membrane</keyword>
<evidence type="ECO:0000313" key="3">
    <source>
        <dbReference type="EMBL" id="ORY45702.1"/>
    </source>
</evidence>
<evidence type="ECO:0000256" key="2">
    <source>
        <dbReference type="SAM" id="Phobius"/>
    </source>
</evidence>
<keyword evidence="4" id="KW-1185">Reference proteome</keyword>
<dbReference type="OrthoDB" id="3265at2759"/>
<dbReference type="SUPFAM" id="SSF53448">
    <property type="entry name" value="Nucleotide-diphospho-sugar transferases"/>
    <property type="match status" value="1"/>
</dbReference>
<dbReference type="Proteomes" id="UP000193642">
    <property type="component" value="Unassembled WGS sequence"/>
</dbReference>
<name>A0A1Y2CF98_9FUNG</name>
<dbReference type="STRING" id="329046.A0A1Y2CF98"/>
<reference evidence="3 4" key="1">
    <citation type="submission" date="2016-07" db="EMBL/GenBank/DDBJ databases">
        <title>Pervasive Adenine N6-methylation of Active Genes in Fungi.</title>
        <authorList>
            <consortium name="DOE Joint Genome Institute"/>
            <person name="Mondo S.J."/>
            <person name="Dannebaum R.O."/>
            <person name="Kuo R.C."/>
            <person name="Labutti K."/>
            <person name="Haridas S."/>
            <person name="Kuo A."/>
            <person name="Salamov A."/>
            <person name="Ahrendt S.R."/>
            <person name="Lipzen A."/>
            <person name="Sullivan W."/>
            <person name="Andreopoulos W.B."/>
            <person name="Clum A."/>
            <person name="Lindquist E."/>
            <person name="Daum C."/>
            <person name="Ramamoorthy G.K."/>
            <person name="Gryganskyi A."/>
            <person name="Culley D."/>
            <person name="Magnuson J.K."/>
            <person name="James T.Y."/>
            <person name="O'Malley M.A."/>
            <person name="Stajich J.E."/>
            <person name="Spatafora J.W."/>
            <person name="Visel A."/>
            <person name="Grigoriev I.V."/>
        </authorList>
    </citation>
    <scope>NUCLEOTIDE SEQUENCE [LARGE SCALE GENOMIC DNA]</scope>
    <source>
        <strain evidence="3 4">JEL800</strain>
    </source>
</reference>
<gene>
    <name evidence="3" type="ORF">BCR33DRAFT_849918</name>
</gene>
<dbReference type="AlphaFoldDB" id="A0A1Y2CF98"/>
<dbReference type="Gene3D" id="3.90.550.20">
    <property type="match status" value="1"/>
</dbReference>
<keyword evidence="2" id="KW-0812">Transmembrane</keyword>
<protein>
    <recommendedName>
        <fullName evidence="5">Glycosyltransferase family 32 protein</fullName>
    </recommendedName>
</protein>
<comment type="caution">
    <text evidence="3">The sequence shown here is derived from an EMBL/GenBank/DDBJ whole genome shotgun (WGS) entry which is preliminary data.</text>
</comment>
<keyword evidence="2" id="KW-1133">Transmembrane helix</keyword>
<dbReference type="InterPro" id="IPR029044">
    <property type="entry name" value="Nucleotide-diphossugar_trans"/>
</dbReference>
<feature type="transmembrane region" description="Helical" evidence="2">
    <location>
        <begin position="20"/>
        <end position="39"/>
    </location>
</feature>
<evidence type="ECO:0008006" key="5">
    <source>
        <dbReference type="Google" id="ProtNLM"/>
    </source>
</evidence>
<dbReference type="Pfam" id="PF04488">
    <property type="entry name" value="Gly_transf_sug"/>
    <property type="match status" value="1"/>
</dbReference>
<comment type="similarity">
    <text evidence="1">Belongs to the glycosyltransferase 32 family.</text>
</comment>
<dbReference type="InterPro" id="IPR007577">
    <property type="entry name" value="GlycoTrfase_DXD_sugar-bd_CS"/>
</dbReference>
<evidence type="ECO:0000313" key="4">
    <source>
        <dbReference type="Proteomes" id="UP000193642"/>
    </source>
</evidence>
<sequence length="378" mass="43522">MTSIKFLAVPVWTLHQKAKLILALIIGITIITTSAYFTALDSFGIVTRHHVKPHHIDPNDKEALISSGCFVDPLTYKPETLPNNPLPDTDLDAWHHIAKTCSATTKASLHSCPIPNAYHGIFGNNMTFRYHHYISLKSVHDIIQPFAMYIHGYNFPLNDTLFQRAVKEFNLIMVPSRSVTHVLGVRVLKPEHISDMLRLESVLAYGGFYADFDVWFLKPLHRSLPPTNTPQPETSFLTEYEAVLGEEDPNRFGNGIILSKRCGRFLSDWYKQYLQFDNKGWGVYDGDAFHLDLDRMQKPNWSNRKLIHTPQGFGRWNFSQNVAVHLWYKEYRREVGALGEEQLVELDNPLTRMGRYIMWGDKRESFQDGNAYHLNSTQ</sequence>
<evidence type="ECO:0000256" key="1">
    <source>
        <dbReference type="ARBA" id="ARBA00009003"/>
    </source>
</evidence>
<dbReference type="PANTHER" id="PTHR46830:SF1">
    <property type="entry name" value="ALPHA-1,4-N-ACETYLGLUCOSAMINYLTRANSFERASE"/>
    <property type="match status" value="1"/>
</dbReference>
<proteinExistence type="inferred from homology"/>
<dbReference type="EMBL" id="MCGO01000019">
    <property type="protein sequence ID" value="ORY45702.1"/>
    <property type="molecule type" value="Genomic_DNA"/>
</dbReference>
<organism evidence="3 4">
    <name type="scientific">Rhizoclosmatium globosum</name>
    <dbReference type="NCBI Taxonomy" id="329046"/>
    <lineage>
        <taxon>Eukaryota</taxon>
        <taxon>Fungi</taxon>
        <taxon>Fungi incertae sedis</taxon>
        <taxon>Chytridiomycota</taxon>
        <taxon>Chytridiomycota incertae sedis</taxon>
        <taxon>Chytridiomycetes</taxon>
        <taxon>Chytridiales</taxon>
        <taxon>Chytriomycetaceae</taxon>
        <taxon>Rhizoclosmatium</taxon>
    </lineage>
</organism>